<name>A0A0C3G1F3_PILCF</name>
<dbReference type="HOGENOM" id="CLU_2688667_0_0_1"/>
<evidence type="ECO:0000313" key="3">
    <source>
        <dbReference type="Proteomes" id="UP000054166"/>
    </source>
</evidence>
<gene>
    <name evidence="2" type="ORF">PILCRDRAFT_818143</name>
</gene>
<dbReference type="EMBL" id="KN832987">
    <property type="protein sequence ID" value="KIM84566.1"/>
    <property type="molecule type" value="Genomic_DNA"/>
</dbReference>
<accession>A0A0C3G1F3</accession>
<feature type="region of interest" description="Disordered" evidence="1">
    <location>
        <begin position="54"/>
        <end position="74"/>
    </location>
</feature>
<evidence type="ECO:0000313" key="2">
    <source>
        <dbReference type="EMBL" id="KIM84566.1"/>
    </source>
</evidence>
<feature type="compositionally biased region" description="Polar residues" evidence="1">
    <location>
        <begin position="63"/>
        <end position="74"/>
    </location>
</feature>
<dbReference type="AlphaFoldDB" id="A0A0C3G1F3"/>
<proteinExistence type="predicted"/>
<reference evidence="3" key="2">
    <citation type="submission" date="2015-01" db="EMBL/GenBank/DDBJ databases">
        <title>Evolutionary Origins and Diversification of the Mycorrhizal Mutualists.</title>
        <authorList>
            <consortium name="DOE Joint Genome Institute"/>
            <consortium name="Mycorrhizal Genomics Consortium"/>
            <person name="Kohler A."/>
            <person name="Kuo A."/>
            <person name="Nagy L.G."/>
            <person name="Floudas D."/>
            <person name="Copeland A."/>
            <person name="Barry K.W."/>
            <person name="Cichocki N."/>
            <person name="Veneault-Fourrey C."/>
            <person name="LaButti K."/>
            <person name="Lindquist E.A."/>
            <person name="Lipzen A."/>
            <person name="Lundell T."/>
            <person name="Morin E."/>
            <person name="Murat C."/>
            <person name="Riley R."/>
            <person name="Ohm R."/>
            <person name="Sun H."/>
            <person name="Tunlid A."/>
            <person name="Henrissat B."/>
            <person name="Grigoriev I.V."/>
            <person name="Hibbett D.S."/>
            <person name="Martin F."/>
        </authorList>
    </citation>
    <scope>NUCLEOTIDE SEQUENCE [LARGE SCALE GENOMIC DNA]</scope>
    <source>
        <strain evidence="3">F 1598</strain>
    </source>
</reference>
<dbReference type="InParanoid" id="A0A0C3G1F3"/>
<dbReference type="Proteomes" id="UP000054166">
    <property type="component" value="Unassembled WGS sequence"/>
</dbReference>
<reference evidence="2 3" key="1">
    <citation type="submission" date="2014-04" db="EMBL/GenBank/DDBJ databases">
        <authorList>
            <consortium name="DOE Joint Genome Institute"/>
            <person name="Kuo A."/>
            <person name="Tarkka M."/>
            <person name="Buscot F."/>
            <person name="Kohler A."/>
            <person name="Nagy L.G."/>
            <person name="Floudas D."/>
            <person name="Copeland A."/>
            <person name="Barry K.W."/>
            <person name="Cichocki N."/>
            <person name="Veneault-Fourrey C."/>
            <person name="LaButti K."/>
            <person name="Lindquist E.A."/>
            <person name="Lipzen A."/>
            <person name="Lundell T."/>
            <person name="Morin E."/>
            <person name="Murat C."/>
            <person name="Sun H."/>
            <person name="Tunlid A."/>
            <person name="Henrissat B."/>
            <person name="Grigoriev I.V."/>
            <person name="Hibbett D.S."/>
            <person name="Martin F."/>
            <person name="Nordberg H.P."/>
            <person name="Cantor M.N."/>
            <person name="Hua S.X."/>
        </authorList>
    </citation>
    <scope>NUCLEOTIDE SEQUENCE [LARGE SCALE GENOMIC DNA]</scope>
    <source>
        <strain evidence="2 3">F 1598</strain>
    </source>
</reference>
<sequence>MLTLTISGGTIGTREMLQLASSRYALCTSLLGVITLLEKQRPPFDGRVVEARPDGEDYALTGPTPNENTFNLSR</sequence>
<protein>
    <submittedName>
        <fullName evidence="2">Uncharacterized protein</fullName>
    </submittedName>
</protein>
<keyword evidence="3" id="KW-1185">Reference proteome</keyword>
<evidence type="ECO:0000256" key="1">
    <source>
        <dbReference type="SAM" id="MobiDB-lite"/>
    </source>
</evidence>
<organism evidence="2 3">
    <name type="scientific">Piloderma croceum (strain F 1598)</name>
    <dbReference type="NCBI Taxonomy" id="765440"/>
    <lineage>
        <taxon>Eukaryota</taxon>
        <taxon>Fungi</taxon>
        <taxon>Dikarya</taxon>
        <taxon>Basidiomycota</taxon>
        <taxon>Agaricomycotina</taxon>
        <taxon>Agaricomycetes</taxon>
        <taxon>Agaricomycetidae</taxon>
        <taxon>Atheliales</taxon>
        <taxon>Atheliaceae</taxon>
        <taxon>Piloderma</taxon>
    </lineage>
</organism>